<protein>
    <submittedName>
        <fullName evidence="2">Uncharacterized protein</fullName>
    </submittedName>
</protein>
<keyword evidence="3" id="KW-1185">Reference proteome</keyword>
<organism evidence="2 3">
    <name type="scientific">Winogradskya consettensis</name>
    <dbReference type="NCBI Taxonomy" id="113560"/>
    <lineage>
        <taxon>Bacteria</taxon>
        <taxon>Bacillati</taxon>
        <taxon>Actinomycetota</taxon>
        <taxon>Actinomycetes</taxon>
        <taxon>Micromonosporales</taxon>
        <taxon>Micromonosporaceae</taxon>
        <taxon>Winogradskya</taxon>
    </lineage>
</organism>
<dbReference type="EMBL" id="BOQP01000098">
    <property type="protein sequence ID" value="GIM85616.1"/>
    <property type="molecule type" value="Genomic_DNA"/>
</dbReference>
<accession>A0A919W741</accession>
<feature type="region of interest" description="Disordered" evidence="1">
    <location>
        <begin position="43"/>
        <end position="80"/>
    </location>
</feature>
<sequence length="80" mass="8943">MNRFQFVADHQARYGVKRLCTIIGIARSSFYYWQATTADRANGPPLTRCSPDGSASRTRLRTAPTAHRGSPPTCVRVMSR</sequence>
<evidence type="ECO:0000313" key="3">
    <source>
        <dbReference type="Proteomes" id="UP000680865"/>
    </source>
</evidence>
<proteinExistence type="predicted"/>
<evidence type="ECO:0000313" key="2">
    <source>
        <dbReference type="EMBL" id="GIM85616.1"/>
    </source>
</evidence>
<dbReference type="AlphaFoldDB" id="A0A919W741"/>
<gene>
    <name evidence="2" type="ORF">Aco04nite_96990</name>
</gene>
<comment type="caution">
    <text evidence="2">The sequence shown here is derived from an EMBL/GenBank/DDBJ whole genome shotgun (WGS) entry which is preliminary data.</text>
</comment>
<reference evidence="2" key="1">
    <citation type="submission" date="2021-03" db="EMBL/GenBank/DDBJ databases">
        <title>Whole genome shotgun sequence of Actinoplanes consettensis NBRC 14913.</title>
        <authorList>
            <person name="Komaki H."/>
            <person name="Tamura T."/>
        </authorList>
    </citation>
    <scope>NUCLEOTIDE SEQUENCE</scope>
    <source>
        <strain evidence="2">NBRC 14913</strain>
    </source>
</reference>
<dbReference type="Proteomes" id="UP000680865">
    <property type="component" value="Unassembled WGS sequence"/>
</dbReference>
<evidence type="ECO:0000256" key="1">
    <source>
        <dbReference type="SAM" id="MobiDB-lite"/>
    </source>
</evidence>
<name>A0A919W741_9ACTN</name>